<name>A0A2X3KWE9_9ENTR</name>
<proteinExistence type="predicted"/>
<organism evidence="1 2">
    <name type="scientific">Cedecea neteri</name>
    <dbReference type="NCBI Taxonomy" id="158822"/>
    <lineage>
        <taxon>Bacteria</taxon>
        <taxon>Pseudomonadati</taxon>
        <taxon>Pseudomonadota</taxon>
        <taxon>Gammaproteobacteria</taxon>
        <taxon>Enterobacterales</taxon>
        <taxon>Enterobacteriaceae</taxon>
        <taxon>Cedecea</taxon>
    </lineage>
</organism>
<protein>
    <submittedName>
        <fullName evidence="1">Uncharacterized protein</fullName>
    </submittedName>
</protein>
<dbReference type="Proteomes" id="UP000251197">
    <property type="component" value="Unassembled WGS sequence"/>
</dbReference>
<evidence type="ECO:0000313" key="2">
    <source>
        <dbReference type="Proteomes" id="UP000251197"/>
    </source>
</evidence>
<evidence type="ECO:0000313" key="1">
    <source>
        <dbReference type="EMBL" id="SQC91880.1"/>
    </source>
</evidence>
<reference evidence="1 2" key="1">
    <citation type="submission" date="2018-06" db="EMBL/GenBank/DDBJ databases">
        <authorList>
            <consortium name="Pathogen Informatics"/>
            <person name="Doyle S."/>
        </authorList>
    </citation>
    <scope>NUCLEOTIDE SEQUENCE [LARGE SCALE GENOMIC DNA]</scope>
    <source>
        <strain evidence="1 2">NCTC12120</strain>
    </source>
</reference>
<sequence length="33" mass="3402">MEVQVVAHRSGRLKRGVEKGASLAAGQPLGEIG</sequence>
<accession>A0A2X3KWE9</accession>
<dbReference type="EMBL" id="UAVU01000008">
    <property type="protein sequence ID" value="SQC91880.1"/>
    <property type="molecule type" value="Genomic_DNA"/>
</dbReference>
<dbReference type="AlphaFoldDB" id="A0A2X3KWE9"/>
<gene>
    <name evidence="1" type="ORF">NCTC12120_05060</name>
</gene>